<dbReference type="EMBL" id="BMAV01013983">
    <property type="protein sequence ID" value="GFY61970.1"/>
    <property type="molecule type" value="Genomic_DNA"/>
</dbReference>
<protein>
    <submittedName>
        <fullName evidence="1">Uncharacterized protein</fullName>
    </submittedName>
</protein>
<comment type="caution">
    <text evidence="1">The sequence shown here is derived from an EMBL/GenBank/DDBJ whole genome shotgun (WGS) entry which is preliminary data.</text>
</comment>
<reference evidence="1" key="1">
    <citation type="submission" date="2020-08" db="EMBL/GenBank/DDBJ databases">
        <title>Multicomponent nature underlies the extraordinary mechanical properties of spider dragline silk.</title>
        <authorList>
            <person name="Kono N."/>
            <person name="Nakamura H."/>
            <person name="Mori M."/>
            <person name="Yoshida Y."/>
            <person name="Ohtoshi R."/>
            <person name="Malay A.D."/>
            <person name="Moran D.A.P."/>
            <person name="Tomita M."/>
            <person name="Numata K."/>
            <person name="Arakawa K."/>
        </authorList>
    </citation>
    <scope>NUCLEOTIDE SEQUENCE</scope>
</reference>
<accession>A0A8X7CD45</accession>
<gene>
    <name evidence="1" type="ORF">TNIN_469161</name>
</gene>
<evidence type="ECO:0000313" key="2">
    <source>
        <dbReference type="Proteomes" id="UP000886998"/>
    </source>
</evidence>
<organism evidence="1 2">
    <name type="scientific">Trichonephila inaurata madagascariensis</name>
    <dbReference type="NCBI Taxonomy" id="2747483"/>
    <lineage>
        <taxon>Eukaryota</taxon>
        <taxon>Metazoa</taxon>
        <taxon>Ecdysozoa</taxon>
        <taxon>Arthropoda</taxon>
        <taxon>Chelicerata</taxon>
        <taxon>Arachnida</taxon>
        <taxon>Araneae</taxon>
        <taxon>Araneomorphae</taxon>
        <taxon>Entelegynae</taxon>
        <taxon>Araneoidea</taxon>
        <taxon>Nephilidae</taxon>
        <taxon>Trichonephila</taxon>
        <taxon>Trichonephila inaurata</taxon>
    </lineage>
</organism>
<name>A0A8X7CD45_9ARAC</name>
<proteinExistence type="predicted"/>
<keyword evidence="2" id="KW-1185">Reference proteome</keyword>
<evidence type="ECO:0000313" key="1">
    <source>
        <dbReference type="EMBL" id="GFY61970.1"/>
    </source>
</evidence>
<dbReference type="AlphaFoldDB" id="A0A8X7CD45"/>
<dbReference type="Proteomes" id="UP000886998">
    <property type="component" value="Unassembled WGS sequence"/>
</dbReference>
<sequence>MSQGHTAQSTRILAEVISAGRSTTNPIIFSPVARTRLVKYAIIAGTDQLAWDLVIDHEILDSGMRFKIESDNILLASLFGYDLWRM</sequence>